<evidence type="ECO:0000256" key="3">
    <source>
        <dbReference type="SAM" id="SignalP"/>
    </source>
</evidence>
<evidence type="ECO:0000256" key="2">
    <source>
        <dbReference type="SAM" id="Phobius"/>
    </source>
</evidence>
<feature type="region of interest" description="Disordered" evidence="1">
    <location>
        <begin position="25"/>
        <end position="44"/>
    </location>
</feature>
<keyword evidence="3" id="KW-0732">Signal</keyword>
<feature type="chain" id="PRO_5021825024" evidence="3">
    <location>
        <begin position="22"/>
        <end position="296"/>
    </location>
</feature>
<dbReference type="AlphaFoldDB" id="A0A517Q9B9"/>
<dbReference type="Proteomes" id="UP000315647">
    <property type="component" value="Chromosome"/>
</dbReference>
<keyword evidence="2" id="KW-0812">Transmembrane</keyword>
<feature type="compositionally biased region" description="Polar residues" evidence="1">
    <location>
        <begin position="141"/>
        <end position="151"/>
    </location>
</feature>
<feature type="region of interest" description="Disordered" evidence="1">
    <location>
        <begin position="141"/>
        <end position="170"/>
    </location>
</feature>
<protein>
    <submittedName>
        <fullName evidence="4">Uncharacterized protein</fullName>
    </submittedName>
</protein>
<evidence type="ECO:0000313" key="5">
    <source>
        <dbReference type="Proteomes" id="UP000315647"/>
    </source>
</evidence>
<name>A0A517Q9B9_9PLAN</name>
<dbReference type="RefSeq" id="WP_145450809.1">
    <property type="nucleotide sequence ID" value="NZ_CP037421.1"/>
</dbReference>
<reference evidence="4 5" key="1">
    <citation type="submission" date="2019-03" db="EMBL/GenBank/DDBJ databases">
        <title>Deep-cultivation of Planctomycetes and their phenomic and genomic characterization uncovers novel biology.</title>
        <authorList>
            <person name="Wiegand S."/>
            <person name="Jogler M."/>
            <person name="Boedeker C."/>
            <person name="Pinto D."/>
            <person name="Vollmers J."/>
            <person name="Rivas-Marin E."/>
            <person name="Kohn T."/>
            <person name="Peeters S.H."/>
            <person name="Heuer A."/>
            <person name="Rast P."/>
            <person name="Oberbeckmann S."/>
            <person name="Bunk B."/>
            <person name="Jeske O."/>
            <person name="Meyerdierks A."/>
            <person name="Storesund J.E."/>
            <person name="Kallscheuer N."/>
            <person name="Luecker S."/>
            <person name="Lage O.M."/>
            <person name="Pohl T."/>
            <person name="Merkel B.J."/>
            <person name="Hornburger P."/>
            <person name="Mueller R.-W."/>
            <person name="Bruemmer F."/>
            <person name="Labrenz M."/>
            <person name="Spormann A.M."/>
            <person name="Op den Camp H."/>
            <person name="Overmann J."/>
            <person name="Amann R."/>
            <person name="Jetten M.S.M."/>
            <person name="Mascher T."/>
            <person name="Medema M.H."/>
            <person name="Devos D.P."/>
            <person name="Kaster A.-K."/>
            <person name="Ovreas L."/>
            <person name="Rohde M."/>
            <person name="Galperin M.Y."/>
            <person name="Jogler C."/>
        </authorList>
    </citation>
    <scope>NUCLEOTIDE SEQUENCE [LARGE SCALE GENOMIC DNA]</scope>
    <source>
        <strain evidence="4 5">Enr10</strain>
    </source>
</reference>
<dbReference type="EMBL" id="CP037421">
    <property type="protein sequence ID" value="QDT28224.1"/>
    <property type="molecule type" value="Genomic_DNA"/>
</dbReference>
<organism evidence="4 5">
    <name type="scientific">Gimesia panareensis</name>
    <dbReference type="NCBI Taxonomy" id="2527978"/>
    <lineage>
        <taxon>Bacteria</taxon>
        <taxon>Pseudomonadati</taxon>
        <taxon>Planctomycetota</taxon>
        <taxon>Planctomycetia</taxon>
        <taxon>Planctomycetales</taxon>
        <taxon>Planctomycetaceae</taxon>
        <taxon>Gimesia</taxon>
    </lineage>
</organism>
<keyword evidence="5" id="KW-1185">Reference proteome</keyword>
<gene>
    <name evidence="4" type="ORF">Enr10x_35640</name>
</gene>
<feature type="region of interest" description="Disordered" evidence="1">
    <location>
        <begin position="62"/>
        <end position="118"/>
    </location>
</feature>
<evidence type="ECO:0000313" key="4">
    <source>
        <dbReference type="EMBL" id="QDT28224.1"/>
    </source>
</evidence>
<keyword evidence="2" id="KW-1133">Transmembrane helix</keyword>
<accession>A0A517Q9B9</accession>
<evidence type="ECO:0000256" key="1">
    <source>
        <dbReference type="SAM" id="MobiDB-lite"/>
    </source>
</evidence>
<sequence precursor="true">MNLLRNVFAVAAILLISIHSAAQEPVGRPVSGNGQEPGRDRTEQVTLAQADVSDLQQKQIDPSIFSRYQSPDNQKPGTPSKSGTTIDWNQFNPYQHTVPSNPQIFSGQGSGRGWNWSSIPQTVAPTGVIPAVIMINPNASGVSTNSVPQNSEKSEPNTVEGKPEAPQAVNPQMDLSFLTENKEYQNAYLKYATAYLESGEDVLEQRKRAFETQYWVTNFIFLVTHVILFLAICVSYREFKSAEKNRAQANEQKESEIQLSLQGIALKTSRQATIILVAAIGFYFMYIKFVYPIEEI</sequence>
<keyword evidence="2" id="KW-0472">Membrane</keyword>
<feature type="signal peptide" evidence="3">
    <location>
        <begin position="1"/>
        <end position="21"/>
    </location>
</feature>
<proteinExistence type="predicted"/>
<feature type="transmembrane region" description="Helical" evidence="2">
    <location>
        <begin position="272"/>
        <end position="291"/>
    </location>
</feature>
<feature type="compositionally biased region" description="Polar residues" evidence="1">
    <location>
        <begin position="62"/>
        <end position="107"/>
    </location>
</feature>
<feature type="transmembrane region" description="Helical" evidence="2">
    <location>
        <begin position="214"/>
        <end position="236"/>
    </location>
</feature>